<protein>
    <submittedName>
        <fullName evidence="1">Uncharacterized protein</fullName>
    </submittedName>
</protein>
<dbReference type="EMBL" id="AZHA01000030">
    <property type="protein sequence ID" value="OAA37528.1"/>
    <property type="molecule type" value="Genomic_DNA"/>
</dbReference>
<dbReference type="Proteomes" id="UP000076863">
    <property type="component" value="Unassembled WGS sequence"/>
</dbReference>
<reference evidence="1 2" key="1">
    <citation type="journal article" date="2016" name="Genome Biol. Evol.">
        <title>Divergent and convergent evolution of fungal pathogenicity.</title>
        <authorList>
            <person name="Shang Y."/>
            <person name="Xiao G."/>
            <person name="Zheng P."/>
            <person name="Cen K."/>
            <person name="Zhan S."/>
            <person name="Wang C."/>
        </authorList>
    </citation>
    <scope>NUCLEOTIDE SEQUENCE [LARGE SCALE GENOMIC DNA]</scope>
    <source>
        <strain evidence="1 2">RCEF 3172</strain>
    </source>
</reference>
<name>A0A166Z3X2_9HYPO</name>
<keyword evidence="2" id="KW-1185">Reference proteome</keyword>
<accession>A0A166Z3X2</accession>
<dbReference type="AlphaFoldDB" id="A0A166Z3X2"/>
<comment type="caution">
    <text evidence="1">The sequence shown here is derived from an EMBL/GenBank/DDBJ whole genome shotgun (WGS) entry which is preliminary data.</text>
</comment>
<sequence length="234" mass="25678">MPWHNLRSRSATTTAASTDKPLPFCEPRCRPGGPSHQSWFASRRSSCEPTCHRRDCRRRIATLATCGARALALRYRRSATVARRAAEAAAATPTIHAQRREPDYRCILAREGLRYRSSKAPAFSHVTCKLAHTANWKDAFLCVGRVGLGMPAQQMLHQMALLHKQLEANKDKMLVLRDGLYDASALVGSPSSTQLGMNVQLLTAILVGAGGSGLRCSRQTRSRVRHRSGACCGI</sequence>
<evidence type="ECO:0000313" key="1">
    <source>
        <dbReference type="EMBL" id="OAA37528.1"/>
    </source>
</evidence>
<evidence type="ECO:0000313" key="2">
    <source>
        <dbReference type="Proteomes" id="UP000076863"/>
    </source>
</evidence>
<proteinExistence type="predicted"/>
<dbReference type="OrthoDB" id="426293at2759"/>
<organism evidence="1 2">
    <name type="scientific">Beauveria brongniartii RCEF 3172</name>
    <dbReference type="NCBI Taxonomy" id="1081107"/>
    <lineage>
        <taxon>Eukaryota</taxon>
        <taxon>Fungi</taxon>
        <taxon>Dikarya</taxon>
        <taxon>Ascomycota</taxon>
        <taxon>Pezizomycotina</taxon>
        <taxon>Sordariomycetes</taxon>
        <taxon>Hypocreomycetidae</taxon>
        <taxon>Hypocreales</taxon>
        <taxon>Cordycipitaceae</taxon>
        <taxon>Beauveria</taxon>
        <taxon>Beauveria brongniartii</taxon>
    </lineage>
</organism>
<gene>
    <name evidence="1" type="ORF">BBO_07558</name>
</gene>